<evidence type="ECO:0000313" key="3">
    <source>
        <dbReference type="Proteomes" id="UP000592294"/>
    </source>
</evidence>
<protein>
    <submittedName>
        <fullName evidence="2">Conjugal transfer protein TraE</fullName>
    </submittedName>
</protein>
<name>A0A850RHV9_9GAMM</name>
<dbReference type="InterPro" id="IPR007973">
    <property type="entry name" value="Pilus_assembly_TraE"/>
</dbReference>
<dbReference type="Proteomes" id="UP000592294">
    <property type="component" value="Unassembled WGS sequence"/>
</dbReference>
<dbReference type="AlphaFoldDB" id="A0A850RHV9"/>
<sequence length="236" mass="26520">MTLTRFRQTWQWLVAENRFHRVILVVALGTNLLTLSALLQAERTVVLVPPILETQVNIARDSASQDVKEAWALFVTELLGNVTPTNAPYLRRTLEPLLSPGLRRAIADSLDAQVEALRRDQVSVRFEPRSIHYDAARDRVLVSGQQISTGPAAAPVRRPRLYEVRVTFRHYRPVITHLDAYQTLRERAADGPEPALWAPEEAQWAPDPVWGRGAAFTAPPVADPEAPPQPEPRRNP</sequence>
<evidence type="ECO:0000256" key="1">
    <source>
        <dbReference type="SAM" id="MobiDB-lite"/>
    </source>
</evidence>
<feature type="compositionally biased region" description="Pro residues" evidence="1">
    <location>
        <begin position="221"/>
        <end position="230"/>
    </location>
</feature>
<dbReference type="EMBL" id="JABZEO010000010">
    <property type="protein sequence ID" value="NVZ10520.1"/>
    <property type="molecule type" value="Genomic_DNA"/>
</dbReference>
<keyword evidence="3" id="KW-1185">Reference proteome</keyword>
<dbReference type="Pfam" id="PF05309">
    <property type="entry name" value="TraE"/>
    <property type="match status" value="1"/>
</dbReference>
<dbReference type="RefSeq" id="WP_176977258.1">
    <property type="nucleotide sequence ID" value="NZ_JABZEO010000010.1"/>
</dbReference>
<organism evidence="2 3">
    <name type="scientific">Allochromatium humboldtianum</name>
    <dbReference type="NCBI Taxonomy" id="504901"/>
    <lineage>
        <taxon>Bacteria</taxon>
        <taxon>Pseudomonadati</taxon>
        <taxon>Pseudomonadota</taxon>
        <taxon>Gammaproteobacteria</taxon>
        <taxon>Chromatiales</taxon>
        <taxon>Chromatiaceae</taxon>
        <taxon>Allochromatium</taxon>
    </lineage>
</organism>
<comment type="caution">
    <text evidence="2">The sequence shown here is derived from an EMBL/GenBank/DDBJ whole genome shotgun (WGS) entry which is preliminary data.</text>
</comment>
<gene>
    <name evidence="2" type="ORF">HW932_14745</name>
</gene>
<feature type="region of interest" description="Disordered" evidence="1">
    <location>
        <begin position="209"/>
        <end position="236"/>
    </location>
</feature>
<reference evidence="2 3" key="1">
    <citation type="submission" date="2020-06" db="EMBL/GenBank/DDBJ databases">
        <title>Whole-genome sequence of Allochromatium humboldtianum DSM 21881, type strain.</title>
        <authorList>
            <person name="Kyndt J.A."/>
            <person name="Meyer T.E."/>
        </authorList>
    </citation>
    <scope>NUCLEOTIDE SEQUENCE [LARGE SCALE GENOMIC DNA]</scope>
    <source>
        <strain evidence="2 3">DSM 21881</strain>
    </source>
</reference>
<evidence type="ECO:0000313" key="2">
    <source>
        <dbReference type="EMBL" id="NVZ10520.1"/>
    </source>
</evidence>
<accession>A0A850RHV9</accession>
<proteinExistence type="predicted"/>